<dbReference type="SUPFAM" id="SSF51905">
    <property type="entry name" value="FAD/NAD(P)-binding domain"/>
    <property type="match status" value="1"/>
</dbReference>
<keyword evidence="1" id="KW-0732">Signal</keyword>
<name>A0AAN7B2U4_9PEZI</name>
<reference evidence="2" key="1">
    <citation type="journal article" date="2023" name="Mol. Phylogenet. Evol.">
        <title>Genome-scale phylogeny and comparative genomics of the fungal order Sordariales.</title>
        <authorList>
            <person name="Hensen N."/>
            <person name="Bonometti L."/>
            <person name="Westerberg I."/>
            <person name="Brannstrom I.O."/>
            <person name="Guillou S."/>
            <person name="Cros-Aarteil S."/>
            <person name="Calhoun S."/>
            <person name="Haridas S."/>
            <person name="Kuo A."/>
            <person name="Mondo S."/>
            <person name="Pangilinan J."/>
            <person name="Riley R."/>
            <person name="LaButti K."/>
            <person name="Andreopoulos B."/>
            <person name="Lipzen A."/>
            <person name="Chen C."/>
            <person name="Yan M."/>
            <person name="Daum C."/>
            <person name="Ng V."/>
            <person name="Clum A."/>
            <person name="Steindorff A."/>
            <person name="Ohm R.A."/>
            <person name="Martin F."/>
            <person name="Silar P."/>
            <person name="Natvig D.O."/>
            <person name="Lalanne C."/>
            <person name="Gautier V."/>
            <person name="Ament-Velasquez S.L."/>
            <person name="Kruys A."/>
            <person name="Hutchinson M.I."/>
            <person name="Powell A.J."/>
            <person name="Barry K."/>
            <person name="Miller A.N."/>
            <person name="Grigoriev I.V."/>
            <person name="Debuchy R."/>
            <person name="Gladieux P."/>
            <person name="Hiltunen Thoren M."/>
            <person name="Johannesson H."/>
        </authorList>
    </citation>
    <scope>NUCLEOTIDE SEQUENCE</scope>
    <source>
        <strain evidence="2">PSN293</strain>
    </source>
</reference>
<accession>A0AAN7B2U4</accession>
<dbReference type="EMBL" id="MU858168">
    <property type="protein sequence ID" value="KAK4210696.1"/>
    <property type="molecule type" value="Genomic_DNA"/>
</dbReference>
<keyword evidence="3" id="KW-1185">Reference proteome</keyword>
<evidence type="ECO:0000313" key="3">
    <source>
        <dbReference type="Proteomes" id="UP001301769"/>
    </source>
</evidence>
<dbReference type="InterPro" id="IPR036188">
    <property type="entry name" value="FAD/NAD-bd_sf"/>
</dbReference>
<organism evidence="2 3">
    <name type="scientific">Rhypophila decipiens</name>
    <dbReference type="NCBI Taxonomy" id="261697"/>
    <lineage>
        <taxon>Eukaryota</taxon>
        <taxon>Fungi</taxon>
        <taxon>Dikarya</taxon>
        <taxon>Ascomycota</taxon>
        <taxon>Pezizomycotina</taxon>
        <taxon>Sordariomycetes</taxon>
        <taxon>Sordariomycetidae</taxon>
        <taxon>Sordariales</taxon>
        <taxon>Naviculisporaceae</taxon>
        <taxon>Rhypophila</taxon>
    </lineage>
</organism>
<evidence type="ECO:0000313" key="2">
    <source>
        <dbReference type="EMBL" id="KAK4210696.1"/>
    </source>
</evidence>
<proteinExistence type="predicted"/>
<gene>
    <name evidence="2" type="ORF">QBC37DRAFT_390292</name>
</gene>
<dbReference type="Pfam" id="PF13450">
    <property type="entry name" value="NAD_binding_8"/>
    <property type="match status" value="1"/>
</dbReference>
<dbReference type="Gene3D" id="3.30.70.1990">
    <property type="match status" value="1"/>
</dbReference>
<protein>
    <submittedName>
        <fullName evidence="2">Beta-cyclopiazonate dehydrogenase</fullName>
    </submittedName>
</protein>
<evidence type="ECO:0000256" key="1">
    <source>
        <dbReference type="SAM" id="SignalP"/>
    </source>
</evidence>
<sequence>MNQLFKLAALAAPALAAVVLQENAAFRVIEKDVAIIGGGASGAYAAIRLKEDYGKSIVLVEKEAALGGHVDTMTDPDTGLPVDFGVAVFSDYGPARSFFERMNVTVGPQIRVTLANKYIDFTTGQTVNYTPASFPTGTLPAFQRFYNAIKPFESYLLPGYWNFPSAAKDIPADLLLPFGEFIKKYNLEEGIYMTFSTTGLGVGDMVNEMTLWVLAAFGQPMLEAMLGISPAFQPVSGRNIEIYEAMAARLTPNKDVLYSSTVIQSVRSSALGITLWVKNSVTGQITLIRAKKLLMSIEPTVDGNLVPFSLDATEYGLLSKFEYTTVQAGVVSHPSLPAQTSLINIPASAISAANGTDYTVLPGLGGAAFNARFDHIGGDSKLWRVLLVGPQRGFTNAVGQKLVKENLEKMIASGALPAGTTSEFEIKGWENHGVMHAKVSAKELKNGFFKKLYALQGRRSTFWTGGAFAMNFQAVLWAFDDVLLPTLVASL</sequence>
<dbReference type="Proteomes" id="UP001301769">
    <property type="component" value="Unassembled WGS sequence"/>
</dbReference>
<dbReference type="Gene3D" id="1.10.405.20">
    <property type="match status" value="1"/>
</dbReference>
<feature type="chain" id="PRO_5042942526" evidence="1">
    <location>
        <begin position="17"/>
        <end position="491"/>
    </location>
</feature>
<reference evidence="2" key="2">
    <citation type="submission" date="2023-05" db="EMBL/GenBank/DDBJ databases">
        <authorList>
            <consortium name="Lawrence Berkeley National Laboratory"/>
            <person name="Steindorff A."/>
            <person name="Hensen N."/>
            <person name="Bonometti L."/>
            <person name="Westerberg I."/>
            <person name="Brannstrom I.O."/>
            <person name="Guillou S."/>
            <person name="Cros-Aarteil S."/>
            <person name="Calhoun S."/>
            <person name="Haridas S."/>
            <person name="Kuo A."/>
            <person name="Mondo S."/>
            <person name="Pangilinan J."/>
            <person name="Riley R."/>
            <person name="Labutti K."/>
            <person name="Andreopoulos B."/>
            <person name="Lipzen A."/>
            <person name="Chen C."/>
            <person name="Yanf M."/>
            <person name="Daum C."/>
            <person name="Ng V."/>
            <person name="Clum A."/>
            <person name="Ohm R."/>
            <person name="Martin F."/>
            <person name="Silar P."/>
            <person name="Natvig D."/>
            <person name="Lalanne C."/>
            <person name="Gautier V."/>
            <person name="Ament-Velasquez S.L."/>
            <person name="Kruys A."/>
            <person name="Hutchinson M.I."/>
            <person name="Powell A.J."/>
            <person name="Barry K."/>
            <person name="Miller A.N."/>
            <person name="Grigoriev I.V."/>
            <person name="Debuchy R."/>
            <person name="Gladieux P."/>
            <person name="Thoren M.H."/>
            <person name="Johannesson H."/>
        </authorList>
    </citation>
    <scope>NUCLEOTIDE SEQUENCE</scope>
    <source>
        <strain evidence="2">PSN293</strain>
    </source>
</reference>
<dbReference type="Gene3D" id="3.50.50.60">
    <property type="entry name" value="FAD/NAD(P)-binding domain"/>
    <property type="match status" value="1"/>
</dbReference>
<comment type="caution">
    <text evidence="2">The sequence shown here is derived from an EMBL/GenBank/DDBJ whole genome shotgun (WGS) entry which is preliminary data.</text>
</comment>
<feature type="signal peptide" evidence="1">
    <location>
        <begin position="1"/>
        <end position="16"/>
    </location>
</feature>
<dbReference type="AlphaFoldDB" id="A0AAN7B2U4"/>